<dbReference type="PANTHER" id="PTHR30537:SF74">
    <property type="entry name" value="HTH-TYPE TRANSCRIPTIONAL REGULATOR TRPI"/>
    <property type="match status" value="1"/>
</dbReference>
<protein>
    <submittedName>
        <fullName evidence="6">LysR substrate-binding domain-containing protein</fullName>
    </submittedName>
</protein>
<accession>A0ABU8VGZ8</accession>
<dbReference type="EMBL" id="JBBKZU010000007">
    <property type="protein sequence ID" value="MEJ8812922.1"/>
    <property type="molecule type" value="Genomic_DNA"/>
</dbReference>
<dbReference type="InterPro" id="IPR000847">
    <property type="entry name" value="LysR_HTH_N"/>
</dbReference>
<proteinExistence type="inferred from homology"/>
<dbReference type="Proteomes" id="UP001365846">
    <property type="component" value="Unassembled WGS sequence"/>
</dbReference>
<evidence type="ECO:0000256" key="3">
    <source>
        <dbReference type="ARBA" id="ARBA00023125"/>
    </source>
</evidence>
<evidence type="ECO:0000313" key="6">
    <source>
        <dbReference type="EMBL" id="MEJ8812922.1"/>
    </source>
</evidence>
<keyword evidence="7" id="KW-1185">Reference proteome</keyword>
<keyword evidence="4" id="KW-0804">Transcription</keyword>
<dbReference type="SUPFAM" id="SSF46785">
    <property type="entry name" value="Winged helix' DNA-binding domain"/>
    <property type="match status" value="1"/>
</dbReference>
<organism evidence="6 7">
    <name type="scientific">Variovorax ureilyticus</name>
    <dbReference type="NCBI Taxonomy" id="1836198"/>
    <lineage>
        <taxon>Bacteria</taxon>
        <taxon>Pseudomonadati</taxon>
        <taxon>Pseudomonadota</taxon>
        <taxon>Betaproteobacteria</taxon>
        <taxon>Burkholderiales</taxon>
        <taxon>Comamonadaceae</taxon>
        <taxon>Variovorax</taxon>
    </lineage>
</organism>
<comment type="similarity">
    <text evidence="1">Belongs to the LysR transcriptional regulatory family.</text>
</comment>
<gene>
    <name evidence="6" type="ORF">WKW77_17690</name>
</gene>
<dbReference type="PANTHER" id="PTHR30537">
    <property type="entry name" value="HTH-TYPE TRANSCRIPTIONAL REGULATOR"/>
    <property type="match status" value="1"/>
</dbReference>
<reference evidence="6 7" key="1">
    <citation type="submission" date="2024-03" db="EMBL/GenBank/DDBJ databases">
        <title>Novel species of the genus Variovorax.</title>
        <authorList>
            <person name="Liu Q."/>
            <person name="Xin Y.-H."/>
        </authorList>
    </citation>
    <scope>NUCLEOTIDE SEQUENCE [LARGE SCALE GENOMIC DNA]</scope>
    <source>
        <strain evidence="6 7">KACC 18899</strain>
    </source>
</reference>
<dbReference type="InterPro" id="IPR005119">
    <property type="entry name" value="LysR_subst-bd"/>
</dbReference>
<dbReference type="RefSeq" id="WP_340358160.1">
    <property type="nucleotide sequence ID" value="NZ_JBBKZU010000007.1"/>
</dbReference>
<dbReference type="Gene3D" id="3.40.190.10">
    <property type="entry name" value="Periplasmic binding protein-like II"/>
    <property type="match status" value="2"/>
</dbReference>
<dbReference type="PROSITE" id="PS50931">
    <property type="entry name" value="HTH_LYSR"/>
    <property type="match status" value="1"/>
</dbReference>
<dbReference type="CDD" id="cd08432">
    <property type="entry name" value="PBP2_GcdR_TrpI_HvrB_AmpR_like"/>
    <property type="match status" value="1"/>
</dbReference>
<evidence type="ECO:0000256" key="4">
    <source>
        <dbReference type="ARBA" id="ARBA00023163"/>
    </source>
</evidence>
<dbReference type="PRINTS" id="PR00039">
    <property type="entry name" value="HTHLYSR"/>
</dbReference>
<feature type="domain" description="HTH lysR-type" evidence="5">
    <location>
        <begin position="5"/>
        <end position="62"/>
    </location>
</feature>
<evidence type="ECO:0000313" key="7">
    <source>
        <dbReference type="Proteomes" id="UP001365846"/>
    </source>
</evidence>
<dbReference type="Pfam" id="PF00126">
    <property type="entry name" value="HTH_1"/>
    <property type="match status" value="1"/>
</dbReference>
<name>A0ABU8VGZ8_9BURK</name>
<dbReference type="InterPro" id="IPR036388">
    <property type="entry name" value="WH-like_DNA-bd_sf"/>
</dbReference>
<sequence>MRKLPPLNAVRAFEAAARHVSISKAARELGVTHGAISKQVAALEEWLGTAVFERSTTPLGLTSAGRTLLAAVTPALDRISVAASYLQEHRETRALSVNAPPTIMIRWLIPRLSNFHRRLPGVEVKLTTSAGPPNFDVDQVVIRGAFRRPEEQVAMPFMTETIVPICHPDLLESARLQRPEDLGQQTVLSYRNEPLPWAEWLALAQQPLLRPAHVLQFEQMYLAIQAAAEGLGVVLAPLSMVADDVITGKLCAPFGVELARKRQYFALIAPGWHGDPVIENFTQWLRKEGEDTERSLAQLLQALKRPA</sequence>
<evidence type="ECO:0000259" key="5">
    <source>
        <dbReference type="PROSITE" id="PS50931"/>
    </source>
</evidence>
<dbReference type="Gene3D" id="1.10.10.10">
    <property type="entry name" value="Winged helix-like DNA-binding domain superfamily/Winged helix DNA-binding domain"/>
    <property type="match status" value="1"/>
</dbReference>
<dbReference type="Pfam" id="PF03466">
    <property type="entry name" value="LysR_substrate"/>
    <property type="match status" value="1"/>
</dbReference>
<dbReference type="InterPro" id="IPR058163">
    <property type="entry name" value="LysR-type_TF_proteobact-type"/>
</dbReference>
<keyword evidence="2" id="KW-0805">Transcription regulation</keyword>
<evidence type="ECO:0000256" key="2">
    <source>
        <dbReference type="ARBA" id="ARBA00023015"/>
    </source>
</evidence>
<dbReference type="SUPFAM" id="SSF53850">
    <property type="entry name" value="Periplasmic binding protein-like II"/>
    <property type="match status" value="1"/>
</dbReference>
<dbReference type="InterPro" id="IPR036390">
    <property type="entry name" value="WH_DNA-bd_sf"/>
</dbReference>
<comment type="caution">
    <text evidence="6">The sequence shown here is derived from an EMBL/GenBank/DDBJ whole genome shotgun (WGS) entry which is preliminary data.</text>
</comment>
<evidence type="ECO:0000256" key="1">
    <source>
        <dbReference type="ARBA" id="ARBA00009437"/>
    </source>
</evidence>
<keyword evidence="3" id="KW-0238">DNA-binding</keyword>